<dbReference type="InterPro" id="IPR033479">
    <property type="entry name" value="dCache_1"/>
</dbReference>
<evidence type="ECO:0000256" key="12">
    <source>
        <dbReference type="SAM" id="Phobius"/>
    </source>
</evidence>
<evidence type="ECO:0000313" key="16">
    <source>
        <dbReference type="Proteomes" id="UP000515856"/>
    </source>
</evidence>
<evidence type="ECO:0000256" key="2">
    <source>
        <dbReference type="ARBA" id="ARBA00022475"/>
    </source>
</evidence>
<keyword evidence="16" id="KW-1185">Reference proteome</keyword>
<dbReference type="EMBL" id="CP060636">
    <property type="protein sequence ID" value="QNM12902.1"/>
    <property type="molecule type" value="Genomic_DNA"/>
</dbReference>
<evidence type="ECO:0000313" key="15">
    <source>
        <dbReference type="EMBL" id="QNM12902.1"/>
    </source>
</evidence>
<reference evidence="15 16" key="1">
    <citation type="submission" date="2020-08" db="EMBL/GenBank/DDBJ databases">
        <authorList>
            <person name="Liu C."/>
            <person name="Sun Q."/>
        </authorList>
    </citation>
    <scope>NUCLEOTIDE SEQUENCE [LARGE SCALE GENOMIC DNA]</scope>
    <source>
        <strain evidence="15 16">NSJ-61</strain>
    </source>
</reference>
<dbReference type="Pfam" id="PF02743">
    <property type="entry name" value="dCache_1"/>
    <property type="match status" value="1"/>
</dbReference>
<dbReference type="AlphaFoldDB" id="A0A7G9GQ20"/>
<accession>A0A7G9GQ20</accession>
<dbReference type="NCBIfam" id="TIGR00254">
    <property type="entry name" value="GGDEF"/>
    <property type="match status" value="1"/>
</dbReference>
<dbReference type="PROSITE" id="PS50113">
    <property type="entry name" value="PAC"/>
    <property type="match status" value="1"/>
</dbReference>
<dbReference type="GO" id="GO:0000160">
    <property type="term" value="P:phosphorelay signal transduction system"/>
    <property type="evidence" value="ECO:0007669"/>
    <property type="project" value="UniProtKB-KW"/>
</dbReference>
<keyword evidence="5 12" id="KW-0812">Transmembrane</keyword>
<feature type="transmembrane region" description="Helical" evidence="12">
    <location>
        <begin position="12"/>
        <end position="29"/>
    </location>
</feature>
<keyword evidence="4" id="KW-0808">Transferase</keyword>
<dbReference type="Gene3D" id="3.30.450.20">
    <property type="entry name" value="PAS domain"/>
    <property type="match status" value="4"/>
</dbReference>
<keyword evidence="6" id="KW-0547">Nucleotide-binding</keyword>
<dbReference type="PROSITE" id="PS50887">
    <property type="entry name" value="GGDEF"/>
    <property type="match status" value="1"/>
</dbReference>
<evidence type="ECO:0000256" key="9">
    <source>
        <dbReference type="ARBA" id="ARBA00022989"/>
    </source>
</evidence>
<dbReference type="FunFam" id="3.30.70.270:FF:000001">
    <property type="entry name" value="Diguanylate cyclase domain protein"/>
    <property type="match status" value="1"/>
</dbReference>
<dbReference type="InterPro" id="IPR000700">
    <property type="entry name" value="PAS-assoc_C"/>
</dbReference>
<evidence type="ECO:0000256" key="5">
    <source>
        <dbReference type="ARBA" id="ARBA00022692"/>
    </source>
</evidence>
<dbReference type="InterPro" id="IPR013655">
    <property type="entry name" value="PAS_fold_3"/>
</dbReference>
<sequence>MKKVINHPSFRYLLFGFSLLFLFISFYDYNRISEKHIETEMIEITGENNQLINGAITNKIKDQLEILQNYAKLIAYHEDITSKEVFDLLEPLTKEDLFTNVAITTPDGISYTSPTHTSNNSERKFFVEGMKGKTIISDMITSKISNEQVIVMSVPIYKQAKVIGVLRVSMSTTLLPEYFNLSFLSGNISSFIIQRDGVNLTPKKNYYNFFHMLEKDERNKEIEKEMKEKLANGDHGYITFKLNNKTRYAYFSDVEGTNWYLLSVLPHSYVTERINHNLTHTLLLAGKVCVLLLIIGIYLLYLMNESRKEEVKNQEKLHTIISNTPGISFKHKIHNPASIQFFNDNRKLYAGYSKEELLDLISTDLSSIVWEEDLPIVEQLNRPQKKGTVVSNTYRILLKNGHMQWIFDQRQSVLEKDHTIWLYITVLDVTGMRETQERLRLSEERYAMILKETRSIPFEWNVKADTITFSDAWTNTFAHPKVIDHFLSVTNKYFKDREYTYIPLMENMIRGQSSDQIECILPSGHNENIWVKIHAKALYDNNGFLTRIIGSILDISEEKEKTSRLIKQSQIDGLTGLYNRITIEHLINEACQNNPDSSLILFVIDVDDFKKVNDTYGHASGDEALINVSKALRKCFRSDDLIGRIGGDEFVVLMKANTNVYKELPTQKISMLKNMLSNIHIQKDINFVIHCSIGISIHPQDGTNYKELFTWADHSMYEAKKHGKNTFVYQPKNTEKP</sequence>
<dbReference type="InterPro" id="IPR029787">
    <property type="entry name" value="Nucleotide_cyclase"/>
</dbReference>
<dbReference type="SUPFAM" id="SSF55785">
    <property type="entry name" value="PYP-like sensor domain (PAS domain)"/>
    <property type="match status" value="2"/>
</dbReference>
<dbReference type="CDD" id="cd00130">
    <property type="entry name" value="PAS"/>
    <property type="match status" value="1"/>
</dbReference>
<keyword evidence="3" id="KW-0597">Phosphoprotein</keyword>
<evidence type="ECO:0000256" key="3">
    <source>
        <dbReference type="ARBA" id="ARBA00022553"/>
    </source>
</evidence>
<dbReference type="GO" id="GO:0005886">
    <property type="term" value="C:plasma membrane"/>
    <property type="evidence" value="ECO:0007669"/>
    <property type="project" value="UniProtKB-SubCell"/>
</dbReference>
<dbReference type="InterPro" id="IPR000160">
    <property type="entry name" value="GGDEF_dom"/>
</dbReference>
<keyword evidence="2" id="KW-1003">Cell membrane</keyword>
<dbReference type="InterPro" id="IPR052163">
    <property type="entry name" value="DGC-Regulatory_Protein"/>
</dbReference>
<dbReference type="SUPFAM" id="SSF55073">
    <property type="entry name" value="Nucleotide cyclase"/>
    <property type="match status" value="1"/>
</dbReference>
<comment type="subcellular location">
    <subcellularLocation>
        <location evidence="1">Cell membrane</location>
        <topology evidence="1">Multi-pass membrane protein</topology>
    </subcellularLocation>
</comment>
<protein>
    <submittedName>
        <fullName evidence="15">Diguanylate cyclase</fullName>
    </submittedName>
</protein>
<evidence type="ECO:0000256" key="1">
    <source>
        <dbReference type="ARBA" id="ARBA00004651"/>
    </source>
</evidence>
<feature type="domain" description="PAC" evidence="13">
    <location>
        <begin position="515"/>
        <end position="567"/>
    </location>
</feature>
<dbReference type="InterPro" id="IPR035965">
    <property type="entry name" value="PAS-like_dom_sf"/>
</dbReference>
<keyword evidence="9 12" id="KW-1133">Transmembrane helix</keyword>
<name>A0A7G9GQ20_9FIRM</name>
<organism evidence="15 16">
    <name type="scientific">[Eubacterium] hominis</name>
    <dbReference type="NCBI Taxonomy" id="2764325"/>
    <lineage>
        <taxon>Bacteria</taxon>
        <taxon>Bacillati</taxon>
        <taxon>Bacillota</taxon>
        <taxon>Erysipelotrichia</taxon>
        <taxon>Erysipelotrichales</taxon>
        <taxon>Erysipelotrichaceae</taxon>
        <taxon>Amedibacillus</taxon>
    </lineage>
</organism>
<dbReference type="Gene3D" id="3.30.70.270">
    <property type="match status" value="1"/>
</dbReference>
<dbReference type="GO" id="GO:0005524">
    <property type="term" value="F:ATP binding"/>
    <property type="evidence" value="ECO:0007669"/>
    <property type="project" value="UniProtKB-KW"/>
</dbReference>
<dbReference type="InterPro" id="IPR029151">
    <property type="entry name" value="Sensor-like_sf"/>
</dbReference>
<evidence type="ECO:0000256" key="7">
    <source>
        <dbReference type="ARBA" id="ARBA00022777"/>
    </source>
</evidence>
<feature type="transmembrane region" description="Helical" evidence="12">
    <location>
        <begin position="282"/>
        <end position="302"/>
    </location>
</feature>
<evidence type="ECO:0000259" key="13">
    <source>
        <dbReference type="PROSITE" id="PS50113"/>
    </source>
</evidence>
<dbReference type="InterPro" id="IPR043128">
    <property type="entry name" value="Rev_trsase/Diguanyl_cyclase"/>
</dbReference>
<dbReference type="Pfam" id="PF08447">
    <property type="entry name" value="PAS_3"/>
    <property type="match status" value="1"/>
</dbReference>
<gene>
    <name evidence="15" type="ORF">H9Q80_02820</name>
</gene>
<proteinExistence type="predicted"/>
<dbReference type="Pfam" id="PF00990">
    <property type="entry name" value="GGDEF"/>
    <property type="match status" value="1"/>
</dbReference>
<evidence type="ECO:0000256" key="6">
    <source>
        <dbReference type="ARBA" id="ARBA00022741"/>
    </source>
</evidence>
<keyword evidence="10" id="KW-0902">Two-component regulatory system</keyword>
<feature type="domain" description="GGDEF" evidence="14">
    <location>
        <begin position="597"/>
        <end position="732"/>
    </location>
</feature>
<dbReference type="GO" id="GO:0016301">
    <property type="term" value="F:kinase activity"/>
    <property type="evidence" value="ECO:0007669"/>
    <property type="project" value="UniProtKB-KW"/>
</dbReference>
<evidence type="ECO:0000256" key="11">
    <source>
        <dbReference type="ARBA" id="ARBA00023136"/>
    </source>
</evidence>
<dbReference type="RefSeq" id="WP_117536149.1">
    <property type="nucleotide sequence ID" value="NZ_CP060636.1"/>
</dbReference>
<evidence type="ECO:0000256" key="8">
    <source>
        <dbReference type="ARBA" id="ARBA00022840"/>
    </source>
</evidence>
<dbReference type="SMART" id="SM00267">
    <property type="entry name" value="GGDEF"/>
    <property type="match status" value="1"/>
</dbReference>
<dbReference type="SUPFAM" id="SSF103190">
    <property type="entry name" value="Sensory domain-like"/>
    <property type="match status" value="1"/>
</dbReference>
<dbReference type="PANTHER" id="PTHR46663:SF2">
    <property type="entry name" value="GGDEF DOMAIN-CONTAINING PROTEIN"/>
    <property type="match status" value="1"/>
</dbReference>
<dbReference type="SMART" id="SM00086">
    <property type="entry name" value="PAC"/>
    <property type="match status" value="2"/>
</dbReference>
<keyword evidence="11 12" id="KW-0472">Membrane</keyword>
<dbReference type="KEGG" id="ehn:H9Q80_02820"/>
<dbReference type="PANTHER" id="PTHR46663">
    <property type="entry name" value="DIGUANYLATE CYCLASE DGCT-RELATED"/>
    <property type="match status" value="1"/>
</dbReference>
<keyword evidence="8" id="KW-0067">ATP-binding</keyword>
<evidence type="ECO:0000256" key="4">
    <source>
        <dbReference type="ARBA" id="ARBA00022679"/>
    </source>
</evidence>
<dbReference type="InterPro" id="IPR000014">
    <property type="entry name" value="PAS"/>
</dbReference>
<dbReference type="CDD" id="cd01949">
    <property type="entry name" value="GGDEF"/>
    <property type="match status" value="1"/>
</dbReference>
<evidence type="ECO:0000256" key="10">
    <source>
        <dbReference type="ARBA" id="ARBA00023012"/>
    </source>
</evidence>
<evidence type="ECO:0000259" key="14">
    <source>
        <dbReference type="PROSITE" id="PS50887"/>
    </source>
</evidence>
<dbReference type="Proteomes" id="UP000515856">
    <property type="component" value="Chromosome"/>
</dbReference>
<dbReference type="InterPro" id="IPR001610">
    <property type="entry name" value="PAC"/>
</dbReference>
<dbReference type="CDD" id="cd18773">
    <property type="entry name" value="PDC1_HK_sensor"/>
    <property type="match status" value="1"/>
</dbReference>
<keyword evidence="7" id="KW-0418">Kinase</keyword>